<dbReference type="Gene3D" id="2.30.110.10">
    <property type="entry name" value="Electron Transport, Fmn-binding Protein, Chain A"/>
    <property type="match status" value="1"/>
</dbReference>
<sequence>MNPVKLPKMTKKEIADLIKGQLICRIAFKGEKAPHIAPFQYALMDGKLYFHFTKYGRKIELIKKSEPVCVEIEKITPDMSEYAFVSLIGNLKIVEDPEERAKAIKKLADQGKRKLSKNFLAAHGFKAEDGWDSLTQNKRLIIVKLADVSETVGLKSP</sequence>
<dbReference type="PANTHER" id="PTHR34071">
    <property type="entry name" value="5-NITROIMIDAZOLE ANTIBIOTICS RESISTANCE PROTEIN, NIMA-FAMILY-RELATED PROTEIN-RELATED"/>
    <property type="match status" value="1"/>
</dbReference>
<gene>
    <name evidence="1" type="ORF">ENL70_00360</name>
</gene>
<evidence type="ECO:0000313" key="1">
    <source>
        <dbReference type="EMBL" id="HHI64984.1"/>
    </source>
</evidence>
<dbReference type="AlphaFoldDB" id="A0A7C5KAG7"/>
<comment type="caution">
    <text evidence="1">The sequence shown here is derived from an EMBL/GenBank/DDBJ whole genome shotgun (WGS) entry which is preliminary data.</text>
</comment>
<protein>
    <submittedName>
        <fullName evidence="1">Pyridoxamine 5'-phosphate oxidase family protein</fullName>
    </submittedName>
</protein>
<dbReference type="InterPro" id="IPR024747">
    <property type="entry name" value="Pyridox_Oxase-rel"/>
</dbReference>
<dbReference type="EMBL" id="DRUY01000015">
    <property type="protein sequence ID" value="HHI64984.1"/>
    <property type="molecule type" value="Genomic_DNA"/>
</dbReference>
<dbReference type="Pfam" id="PF12900">
    <property type="entry name" value="Pyridox_ox_2"/>
    <property type="match status" value="1"/>
</dbReference>
<dbReference type="SUPFAM" id="SSF50475">
    <property type="entry name" value="FMN-binding split barrel"/>
    <property type="match status" value="1"/>
</dbReference>
<reference evidence="1" key="1">
    <citation type="journal article" date="2020" name="mSystems">
        <title>Genome- and Community-Level Interaction Insights into Carbon Utilization and Element Cycling Functions of Hydrothermarchaeota in Hydrothermal Sediment.</title>
        <authorList>
            <person name="Zhou Z."/>
            <person name="Liu Y."/>
            <person name="Xu W."/>
            <person name="Pan J."/>
            <person name="Luo Z.H."/>
            <person name="Li M."/>
        </authorList>
    </citation>
    <scope>NUCLEOTIDE SEQUENCE [LARGE SCALE GENOMIC DNA]</scope>
    <source>
        <strain evidence="1">SpSt-1019</strain>
    </source>
</reference>
<name>A0A7C5KAG7_9BACT</name>
<dbReference type="PANTHER" id="PTHR34071:SF2">
    <property type="entry name" value="FLAVIN-NUCLEOTIDE-BINDING PROTEIN"/>
    <property type="match status" value="1"/>
</dbReference>
<organism evidence="1">
    <name type="scientific">Thermodesulfobium narugense</name>
    <dbReference type="NCBI Taxonomy" id="184064"/>
    <lineage>
        <taxon>Bacteria</taxon>
        <taxon>Pseudomonadati</taxon>
        <taxon>Thermodesulfobiota</taxon>
        <taxon>Thermodesulfobiia</taxon>
        <taxon>Thermodesulfobiales</taxon>
        <taxon>Thermodesulfobiaceae</taxon>
        <taxon>Thermodesulfobium</taxon>
    </lineage>
</organism>
<accession>A0A7C5KAG7</accession>
<proteinExistence type="predicted"/>
<dbReference type="InterPro" id="IPR012349">
    <property type="entry name" value="Split_barrel_FMN-bd"/>
</dbReference>